<name>A0ABN2VE37_9ACTN</name>
<evidence type="ECO:0000313" key="1">
    <source>
        <dbReference type="EMBL" id="GAA2060018.1"/>
    </source>
</evidence>
<sequence>MTREPPLELPGPTEREPGPVDEAVLAAYGMVEAAGLLSGVSLELWEHLPEDFCQDHELDRGRLIRRESGTPGHQSASLSIAIVLKSAARKAVAAEMYSCLRVSQDLDVRLWDVPCATIRKPDVLVYRCLEPGARRLWAGNVLPDDSAIATIQRFRLVQDHGVYLDAGTWTNGATAEAVRTDTPFPIEAAWTDLDF</sequence>
<evidence type="ECO:0000313" key="2">
    <source>
        <dbReference type="Proteomes" id="UP001500751"/>
    </source>
</evidence>
<gene>
    <name evidence="1" type="ORF">GCM10009839_83210</name>
</gene>
<keyword evidence="2" id="KW-1185">Reference proteome</keyword>
<proteinExistence type="predicted"/>
<protein>
    <submittedName>
        <fullName evidence="1">Uncharacterized protein</fullName>
    </submittedName>
</protein>
<dbReference type="Gene3D" id="3.90.1570.10">
    <property type="entry name" value="tt1808, chain A"/>
    <property type="match status" value="1"/>
</dbReference>
<comment type="caution">
    <text evidence="1">The sequence shown here is derived from an EMBL/GenBank/DDBJ whole genome shotgun (WGS) entry which is preliminary data.</text>
</comment>
<reference evidence="1 2" key="1">
    <citation type="journal article" date="2019" name="Int. J. Syst. Evol. Microbiol.">
        <title>The Global Catalogue of Microorganisms (GCM) 10K type strain sequencing project: providing services to taxonomists for standard genome sequencing and annotation.</title>
        <authorList>
            <consortium name="The Broad Institute Genomics Platform"/>
            <consortium name="The Broad Institute Genome Sequencing Center for Infectious Disease"/>
            <person name="Wu L."/>
            <person name="Ma J."/>
        </authorList>
    </citation>
    <scope>NUCLEOTIDE SEQUENCE [LARGE SCALE GENOMIC DNA]</scope>
    <source>
        <strain evidence="1 2">JCM 16014</strain>
    </source>
</reference>
<accession>A0ABN2VE37</accession>
<organism evidence="1 2">
    <name type="scientific">Catenulispora yoronensis</name>
    <dbReference type="NCBI Taxonomy" id="450799"/>
    <lineage>
        <taxon>Bacteria</taxon>
        <taxon>Bacillati</taxon>
        <taxon>Actinomycetota</taxon>
        <taxon>Actinomycetes</taxon>
        <taxon>Catenulisporales</taxon>
        <taxon>Catenulisporaceae</taxon>
        <taxon>Catenulispora</taxon>
    </lineage>
</organism>
<dbReference type="RefSeq" id="WP_344671256.1">
    <property type="nucleotide sequence ID" value="NZ_BAAAQN010000077.1"/>
</dbReference>
<dbReference type="Proteomes" id="UP001500751">
    <property type="component" value="Unassembled WGS sequence"/>
</dbReference>
<dbReference type="EMBL" id="BAAAQN010000077">
    <property type="protein sequence ID" value="GAA2060018.1"/>
    <property type="molecule type" value="Genomic_DNA"/>
</dbReference>
<dbReference type="InterPro" id="IPR012296">
    <property type="entry name" value="Nuclease_put_TT1808"/>
</dbReference>